<organism evidence="1 2">
    <name type="scientific">Symbiodinium microadriaticum</name>
    <name type="common">Dinoflagellate</name>
    <name type="synonym">Zooxanthella microadriatica</name>
    <dbReference type="NCBI Taxonomy" id="2951"/>
    <lineage>
        <taxon>Eukaryota</taxon>
        <taxon>Sar</taxon>
        <taxon>Alveolata</taxon>
        <taxon>Dinophyceae</taxon>
        <taxon>Suessiales</taxon>
        <taxon>Symbiodiniaceae</taxon>
        <taxon>Symbiodinium</taxon>
    </lineage>
</organism>
<reference evidence="1 2" key="1">
    <citation type="submission" date="2016-02" db="EMBL/GenBank/DDBJ databases">
        <title>Genome analysis of coral dinoflagellate symbionts highlights evolutionary adaptations to a symbiotic lifestyle.</title>
        <authorList>
            <person name="Aranda M."/>
            <person name="Li Y."/>
            <person name="Liew Y.J."/>
            <person name="Baumgarten S."/>
            <person name="Simakov O."/>
            <person name="Wilson M."/>
            <person name="Piel J."/>
            <person name="Ashoor H."/>
            <person name="Bougouffa S."/>
            <person name="Bajic V.B."/>
            <person name="Ryu T."/>
            <person name="Ravasi T."/>
            <person name="Bayer T."/>
            <person name="Micklem G."/>
            <person name="Kim H."/>
            <person name="Bhak J."/>
            <person name="Lajeunesse T.C."/>
            <person name="Voolstra C.R."/>
        </authorList>
    </citation>
    <scope>NUCLEOTIDE SEQUENCE [LARGE SCALE GENOMIC DNA]</scope>
    <source>
        <strain evidence="1 2">CCMP2467</strain>
    </source>
</reference>
<dbReference type="EMBL" id="LSRX01000314">
    <property type="protein sequence ID" value="OLQ00824.1"/>
    <property type="molecule type" value="Genomic_DNA"/>
</dbReference>
<accession>A0A1Q9E056</accession>
<dbReference type="OrthoDB" id="10456133at2759"/>
<keyword evidence="2" id="KW-1185">Reference proteome</keyword>
<name>A0A1Q9E056_SYMMI</name>
<gene>
    <name evidence="1" type="ORF">AK812_SmicGene16466</name>
</gene>
<protein>
    <submittedName>
        <fullName evidence="1">Uncharacterized protein</fullName>
    </submittedName>
</protein>
<evidence type="ECO:0000313" key="1">
    <source>
        <dbReference type="EMBL" id="OLQ00824.1"/>
    </source>
</evidence>
<dbReference type="AlphaFoldDB" id="A0A1Q9E056"/>
<comment type="caution">
    <text evidence="1">The sequence shown here is derived from an EMBL/GenBank/DDBJ whole genome shotgun (WGS) entry which is preliminary data.</text>
</comment>
<dbReference type="Proteomes" id="UP000186817">
    <property type="component" value="Unassembled WGS sequence"/>
</dbReference>
<evidence type="ECO:0000313" key="2">
    <source>
        <dbReference type="Proteomes" id="UP000186817"/>
    </source>
</evidence>
<sequence>MSIYGSDRAAVVTFLQRRLPPSAGSCKELRKSGSADAECRDVDLPSFPLPFPGLLCRVTGASGLRSLNLTEVKVLPRHTADSRPRWALRASGLFDALHVFIQVSEHDVPILAGEVCCPPRMNWTLQVSAHCASSNAFDGNVSVDFFRTDDFHLDLPVHGGAGTHFRLDLGSATRLVDGALRSRLQALLARQAPVGLTALHRSVFMAG</sequence>
<proteinExistence type="predicted"/>